<dbReference type="Proteomes" id="UP000325433">
    <property type="component" value="Unassembled WGS sequence"/>
</dbReference>
<feature type="signal peptide" evidence="1">
    <location>
        <begin position="1"/>
        <end position="21"/>
    </location>
</feature>
<evidence type="ECO:0008006" key="4">
    <source>
        <dbReference type="Google" id="ProtNLM"/>
    </source>
</evidence>
<evidence type="ECO:0000313" key="2">
    <source>
        <dbReference type="EMBL" id="KAE8312086.1"/>
    </source>
</evidence>
<evidence type="ECO:0000256" key="1">
    <source>
        <dbReference type="SAM" id="SignalP"/>
    </source>
</evidence>
<keyword evidence="3" id="KW-1185">Reference proteome</keyword>
<feature type="chain" id="PRO_5024793598" description="Secreted protein" evidence="1">
    <location>
        <begin position="22"/>
        <end position="79"/>
    </location>
</feature>
<organism evidence="2 3">
    <name type="scientific">Aspergillus transmontanensis</name>
    <dbReference type="NCBI Taxonomy" id="1034304"/>
    <lineage>
        <taxon>Eukaryota</taxon>
        <taxon>Fungi</taxon>
        <taxon>Dikarya</taxon>
        <taxon>Ascomycota</taxon>
        <taxon>Pezizomycotina</taxon>
        <taxon>Eurotiomycetes</taxon>
        <taxon>Eurotiomycetidae</taxon>
        <taxon>Eurotiales</taxon>
        <taxon>Aspergillaceae</taxon>
        <taxon>Aspergillus</taxon>
        <taxon>Aspergillus subgen. Circumdati</taxon>
    </lineage>
</organism>
<reference evidence="3" key="1">
    <citation type="submission" date="2019-04" db="EMBL/GenBank/DDBJ databases">
        <title>Friends and foes A comparative genomics studyof 23 Aspergillus species from section Flavi.</title>
        <authorList>
            <consortium name="DOE Joint Genome Institute"/>
            <person name="Kjaerbolling I."/>
            <person name="Vesth T."/>
            <person name="Frisvad J.C."/>
            <person name="Nybo J.L."/>
            <person name="Theobald S."/>
            <person name="Kildgaard S."/>
            <person name="Isbrandt T."/>
            <person name="Kuo A."/>
            <person name="Sato A."/>
            <person name="Lyhne E.K."/>
            <person name="Kogle M.E."/>
            <person name="Wiebenga A."/>
            <person name="Kun R.S."/>
            <person name="Lubbers R.J."/>
            <person name="Makela M.R."/>
            <person name="Barry K."/>
            <person name="Chovatia M."/>
            <person name="Clum A."/>
            <person name="Daum C."/>
            <person name="Haridas S."/>
            <person name="He G."/>
            <person name="LaButti K."/>
            <person name="Lipzen A."/>
            <person name="Mondo S."/>
            <person name="Riley R."/>
            <person name="Salamov A."/>
            <person name="Simmons B.A."/>
            <person name="Magnuson J.K."/>
            <person name="Henrissat B."/>
            <person name="Mortensen U.H."/>
            <person name="Larsen T.O."/>
            <person name="Devries R.P."/>
            <person name="Grigoriev I.V."/>
            <person name="Machida M."/>
            <person name="Baker S.E."/>
            <person name="Andersen M.R."/>
        </authorList>
    </citation>
    <scope>NUCLEOTIDE SEQUENCE [LARGE SCALE GENOMIC DNA]</scope>
    <source>
        <strain evidence="3">CBS 130015</strain>
    </source>
</reference>
<sequence>MLSRNKTFFFFFFFLLDGAKGGWGAVVLLIVTCEAHFELSTILYNEKYRLYLRYTMKLPFQSTDTLSYFSTHSLAQSLN</sequence>
<gene>
    <name evidence="2" type="ORF">BDV41DRAFT_307358</name>
</gene>
<dbReference type="AlphaFoldDB" id="A0A5N6VV47"/>
<accession>A0A5N6VV47</accession>
<name>A0A5N6VV47_9EURO</name>
<keyword evidence="1" id="KW-0732">Signal</keyword>
<proteinExistence type="predicted"/>
<evidence type="ECO:0000313" key="3">
    <source>
        <dbReference type="Proteomes" id="UP000325433"/>
    </source>
</evidence>
<dbReference type="EMBL" id="ML738336">
    <property type="protein sequence ID" value="KAE8312086.1"/>
    <property type="molecule type" value="Genomic_DNA"/>
</dbReference>
<protein>
    <recommendedName>
        <fullName evidence="4">Secreted protein</fullName>
    </recommendedName>
</protein>